<feature type="region of interest" description="Disordered" evidence="1">
    <location>
        <begin position="1074"/>
        <end position="1155"/>
    </location>
</feature>
<feature type="region of interest" description="Disordered" evidence="1">
    <location>
        <begin position="283"/>
        <end position="421"/>
    </location>
</feature>
<gene>
    <name evidence="2" type="ORF">BCR44DRAFT_1482032</name>
</gene>
<dbReference type="Proteomes" id="UP000193411">
    <property type="component" value="Unassembled WGS sequence"/>
</dbReference>
<feature type="compositionally biased region" description="Polar residues" evidence="1">
    <location>
        <begin position="1258"/>
        <end position="1273"/>
    </location>
</feature>
<dbReference type="EMBL" id="MCFL01000002">
    <property type="protein sequence ID" value="ORZ41097.1"/>
    <property type="molecule type" value="Genomic_DNA"/>
</dbReference>
<feature type="compositionally biased region" description="Low complexity" evidence="1">
    <location>
        <begin position="1241"/>
        <end position="1257"/>
    </location>
</feature>
<feature type="compositionally biased region" description="Polar residues" evidence="1">
    <location>
        <begin position="916"/>
        <end position="933"/>
    </location>
</feature>
<feature type="region of interest" description="Disordered" evidence="1">
    <location>
        <begin position="1816"/>
        <end position="1841"/>
    </location>
</feature>
<feature type="region of interest" description="Disordered" evidence="1">
    <location>
        <begin position="1185"/>
        <end position="1336"/>
    </location>
</feature>
<feature type="compositionally biased region" description="Basic and acidic residues" evidence="1">
    <location>
        <begin position="221"/>
        <end position="236"/>
    </location>
</feature>
<feature type="compositionally biased region" description="Low complexity" evidence="1">
    <location>
        <begin position="2740"/>
        <end position="2752"/>
    </location>
</feature>
<feature type="compositionally biased region" description="Low complexity" evidence="1">
    <location>
        <begin position="577"/>
        <end position="591"/>
    </location>
</feature>
<feature type="compositionally biased region" description="Pro residues" evidence="1">
    <location>
        <begin position="1115"/>
        <end position="1125"/>
    </location>
</feature>
<accession>A0A1Y2I2J6</accession>
<feature type="compositionally biased region" description="Polar residues" evidence="1">
    <location>
        <begin position="870"/>
        <end position="893"/>
    </location>
</feature>
<feature type="region of interest" description="Disordered" evidence="1">
    <location>
        <begin position="1"/>
        <end position="132"/>
    </location>
</feature>
<feature type="region of interest" description="Disordered" evidence="1">
    <location>
        <begin position="570"/>
        <end position="595"/>
    </location>
</feature>
<feature type="compositionally biased region" description="Polar residues" evidence="1">
    <location>
        <begin position="1321"/>
        <end position="1331"/>
    </location>
</feature>
<feature type="compositionally biased region" description="Polar residues" evidence="1">
    <location>
        <begin position="1213"/>
        <end position="1222"/>
    </location>
</feature>
<sequence length="2923" mass="302890">MRPSSAKPSRRPASAAANQSDTQPPTSSFADPWAISRAPATHARATSAGLTLESADSLRPESASSGLPPLHSGRGRTAGHSARKSKHASAHGNGGGRSVSAGPGQGYRGGSPLMRGKSVGHHGSGQTSQEVELTGTYSLLDPTVRRLRVREKTYDVNLVSTHMPVYEPLLDGYLQDYFNTPSIRSHLLALGIIDEEGYIVDEHTFKYAQLALDRRERDNMLARASQQRDMDREVEVTLRQGQERASSSSPRHHRPGSASRHRQQPQPSQAIVDEDVLSQAMQQLQPASTQAPSAANPLPPVNNAPRINPSGLPNRYNLPTSVLSRPTTRSNTAANSRLGSGASISSTLHQPPSAPRPIRPKSAFTKGLPSSSNRLAAQANGDKQLEPALVRDPVSEFRGDYDDPGSDPSTRAPSRASPAVARPVRHPYAHAGHEAGTLPTVQLALRDPVAEFHDDYADAGFDSASASANPSSMGSFVVEQPIVGGVFGVIDASAGAQTRDAASAVQQQQLTTAEMGTMPSTSHLGVLQREEGVQASARVMFETGAQTSEVNLRDGMVQTQAKPHVEEMVQTSQTRLTDAPATTTSSDPPADTSDKESIAALREESLHIIKSMQAIPGHSRDPISRAILSETYLVTARIAFLIDTNRVATESATLSAMHYAVDAAGSGGLLRDIVEFQQQVIAHWKEQQQQQQVRPVAPAQDLPAKKRPSSADVLAAADKAVPQSAVPELSHAERMLIGYIASLGGDVDGVLAEVRRSKATTAQVTAPSSNGSSEHQATQEQPQAQQPAPLAQSPSSSNVHRKSNAQLPASRPRSLAGSQTGLAEPSVTQEPSTSPESHALRRPASDTIRYVQPPGTSSPYAQQAVVGPSPSKSAASSRHGSRSQLPNASSTSKLVAGGRTSGTATPAKSAPRSGSRHGSQASLKEVTAVQQPPESAFDNVELLQRASQEDLVVKQLPQMIQDVGALQSSPDAAQPEPAVARVFADEARTPPTISAAVSQVLFAPQPQPNAPAQNDVAAEATEAIQEAVQQEAQGAHASHSGPLADSTFVTQMQDPPAQEHSGQPATIVDQNLARQDDSAVVDSSSIALPPPTAGSRDVLGPNTNIPADHGGGQDPTPPAAHPPPSAQKKSESLDNIDRSKSRNQSRELSKETSSSVAKSIGGFGVAIAAGAVAAAAAVGVMFKSKSNEKVDQQRIQSRTLVPESVPARAASQGALSTDSNASAPLPLESRSQHQLDPARVPLPASTAASTALLSTEPQPVSQAMPTGQNQQSDDPLESSPDLPSNGPESPASVTVVEPAVELSARTSEVEPTDVPLPASVAASQNLASSGQPPVPETLSENANLKANVDPAAIALPVSVAASAIVLGTPAEITDVPESSNTRSNLDPAHIPLPASVAASQVLGPNTHGQPTIINQSQNARAVSNANLSVPSQAAPAKAQSEPNLAPVDPTPKARSHQLLSIDPENVALPASIAASAVLLSAASVAQSRRGLAPQQEQVVLDPSAVPLPESKAVSIAMLSPETPAENQTRAQVHNAEGQEQLATSAQEPTDKVSGLELRQSPNEEAVLIPRPQSVAPSQVLASSQHDLHRSRELAHNSVDGKDPHAVPLPASAAASALILNLQPLSSSQPTSSHQHLDPSRVPLPPSIAASAWLLEPLEHNVSQEQVTLPNTRTADDEPIRVDPNDPALIPLPASVAPSRNLLASQTNVAKQPITATQLNAVTDPTQMPLPVSVAASALVLNEQHSHTSNERTVHMSAANLLDAQQVPLPASPSPDAQPHSLSHAVSPLTIPLPASVAASMTLYPSSARSIEVLESPMPASSPHHVAELESMSDDHNPASVPLPESVAASQVLHSEPQVAQTAPLQRASSEADPTSIPLPASVAVSMILLGSAGNLSSSGQGSGPQSSAQQAVDPALVVLPQTVVASQPLAASDMHLSQATQPSLQPEFSDSRIVEPAMVPLPASVAASQALSGASQSNVHLSEATPQMLDPAAVPLPHSVAASALVLNDPHLSAAKASTLALGVPLPASTVASRQVLIDFQAQPQPNSVTATLDEDNDPGVREVLDPSSIPLPHSVAPSTLMLSDARNTIGEPTDAQVESMSHNVPLASSVATSLNVLNSQAPIPSASTSNVAGTPQVVETKSGTLDVHDPTFLPLPQSVAASAIVLHGSTGQLAEPTSADIESMSCNVPLPASVANSLNVLNQPPAATITAHATRAIVVDDDNDPGVREAFDPTAIPLPQSVAASAMILDKNADTLSEPTNDDIESMSQNRLTSFVKSSDHVRDPAGQVPPESGEASTILAHSHGQLQVDPTAIALPESVAASMILAQPPGPLASDQAPAQSASFAQENIASERQPEAHQYTLPDSVAGSLDILGQSDATPFQPPASVQQHAIRTMLSSTSLHGSVNQLNSNWPPLQPQVGSWLYDPAAIPLPASVAASQVLVSTSSSELDYGKTQPNVDFDASNIPLPESVAASQVLSLGGENHTLAETQPANKSVRPVSASPLSITPRKQVLASNEQLSSATKADPHEIALPPSAATSLQNLAASQPPRLAKAPSRSILAGSRASSMQSLSGKGSKDVLAKKKDSGSQQKLASSRATSVQSLTSTPKSSKPRVTFVDPATVPLPPSVASSLQQLSSAVTAQEQKQEDSIASLQLLAQTTMPADTLPVDAEIVQVQPSTDVSLPVPLPASRNSLAASRNLSKSDTRLSGSSTRLTAGSNHSEGRRSQGHLAKKAELDPSAIALPPSAPASMHNLSTASSSGSARHVATRASTSVSTSSLSQAANTRLPDSVDVLSTAEDEQVVSPVKPKMPVAAQSIKSPRKPQFTASQPALNQNHAGEPGEGDASKSVLANRNKSASQSSVSGTSKNSGAYVVRAAKDGGKAGGNKAEATPKREAKASDKSVAAGGKGEATRSETAVQQQ</sequence>
<name>A0A1Y2I2J6_9FUNG</name>
<feature type="region of interest" description="Disordered" evidence="1">
    <location>
        <begin position="1523"/>
        <end position="1556"/>
    </location>
</feature>
<feature type="compositionally biased region" description="Polar residues" evidence="1">
    <location>
        <begin position="2827"/>
        <end position="2838"/>
    </location>
</feature>
<evidence type="ECO:0000313" key="3">
    <source>
        <dbReference type="Proteomes" id="UP000193411"/>
    </source>
</evidence>
<feature type="region of interest" description="Disordered" evidence="1">
    <location>
        <begin position="2488"/>
        <end position="2525"/>
    </location>
</feature>
<feature type="region of interest" description="Disordered" evidence="1">
    <location>
        <begin position="1028"/>
        <end position="1048"/>
    </location>
</feature>
<feature type="region of interest" description="Disordered" evidence="1">
    <location>
        <begin position="761"/>
        <end position="933"/>
    </location>
</feature>
<feature type="compositionally biased region" description="Gly residues" evidence="1">
    <location>
        <begin position="92"/>
        <end position="109"/>
    </location>
</feature>
<feature type="compositionally biased region" description="Basic and acidic residues" evidence="1">
    <location>
        <begin position="2577"/>
        <end position="2588"/>
    </location>
</feature>
<feature type="compositionally biased region" description="Basic and acidic residues" evidence="1">
    <location>
        <begin position="2892"/>
        <end position="2902"/>
    </location>
</feature>
<feature type="compositionally biased region" description="Polar residues" evidence="1">
    <location>
        <begin position="2754"/>
        <end position="2764"/>
    </location>
</feature>
<proteinExistence type="predicted"/>
<feature type="region of interest" description="Disordered" evidence="1">
    <location>
        <begin position="2800"/>
        <end position="2923"/>
    </location>
</feature>
<feature type="region of interest" description="Disordered" evidence="1">
    <location>
        <begin position="2544"/>
        <end position="2620"/>
    </location>
</feature>
<feature type="region of interest" description="Disordered" evidence="1">
    <location>
        <begin position="1423"/>
        <end position="1454"/>
    </location>
</feature>
<feature type="compositionally biased region" description="Low complexity" evidence="1">
    <location>
        <begin position="1028"/>
        <end position="1037"/>
    </location>
</feature>
<comment type="caution">
    <text evidence="2">The sequence shown here is derived from an EMBL/GenBank/DDBJ whole genome shotgun (WGS) entry which is preliminary data.</text>
</comment>
<feature type="compositionally biased region" description="Polar residues" evidence="1">
    <location>
        <begin position="761"/>
        <end position="775"/>
    </location>
</feature>
<feature type="compositionally biased region" description="Low complexity" evidence="1">
    <location>
        <begin position="1"/>
        <end position="17"/>
    </location>
</feature>
<keyword evidence="3" id="KW-1185">Reference proteome</keyword>
<feature type="compositionally biased region" description="Polar residues" evidence="1">
    <location>
        <begin position="2696"/>
        <end position="2722"/>
    </location>
</feature>
<reference evidence="2 3" key="1">
    <citation type="submission" date="2016-07" db="EMBL/GenBank/DDBJ databases">
        <title>Pervasive Adenine N6-methylation of Active Genes in Fungi.</title>
        <authorList>
            <consortium name="DOE Joint Genome Institute"/>
            <person name="Mondo S.J."/>
            <person name="Dannebaum R.O."/>
            <person name="Kuo R.C."/>
            <person name="Labutti K."/>
            <person name="Haridas S."/>
            <person name="Kuo A."/>
            <person name="Salamov A."/>
            <person name="Ahrendt S.R."/>
            <person name="Lipzen A."/>
            <person name="Sullivan W."/>
            <person name="Andreopoulos W.B."/>
            <person name="Clum A."/>
            <person name="Lindquist E."/>
            <person name="Daum C."/>
            <person name="Ramamoorthy G.K."/>
            <person name="Gryganskyi A."/>
            <person name="Culley D."/>
            <person name="Magnuson J.K."/>
            <person name="James T.Y."/>
            <person name="O'Malley M.A."/>
            <person name="Stajich J.E."/>
            <person name="Spatafora J.W."/>
            <person name="Visel A."/>
            <person name="Grigoriev I.V."/>
        </authorList>
    </citation>
    <scope>NUCLEOTIDE SEQUENCE [LARGE SCALE GENOMIC DNA]</scope>
    <source>
        <strain evidence="2 3">PL171</strain>
    </source>
</reference>
<dbReference type="OrthoDB" id="120976at2759"/>
<feature type="compositionally biased region" description="Polar residues" evidence="1">
    <location>
        <begin position="18"/>
        <end position="29"/>
    </location>
</feature>
<feature type="region of interest" description="Disordered" evidence="1">
    <location>
        <begin position="687"/>
        <end position="714"/>
    </location>
</feature>
<feature type="compositionally biased region" description="Polar residues" evidence="1">
    <location>
        <begin position="2566"/>
        <end position="2575"/>
    </location>
</feature>
<feature type="compositionally biased region" description="Polar residues" evidence="1">
    <location>
        <begin position="2589"/>
        <end position="2611"/>
    </location>
</feature>
<feature type="compositionally biased region" description="Basic and acidic residues" evidence="1">
    <location>
        <begin position="1128"/>
        <end position="1150"/>
    </location>
</feature>
<feature type="compositionally biased region" description="Basic residues" evidence="1">
    <location>
        <begin position="250"/>
        <end position="263"/>
    </location>
</feature>
<evidence type="ECO:0000313" key="2">
    <source>
        <dbReference type="EMBL" id="ORZ41097.1"/>
    </source>
</evidence>
<feature type="compositionally biased region" description="Polar residues" evidence="1">
    <location>
        <begin position="2851"/>
        <end position="2871"/>
    </location>
</feature>
<evidence type="ECO:0000256" key="1">
    <source>
        <dbReference type="SAM" id="MobiDB-lite"/>
    </source>
</evidence>
<feature type="region of interest" description="Disordered" evidence="1">
    <location>
        <begin position="221"/>
        <end position="269"/>
    </location>
</feature>
<organism evidence="2 3">
    <name type="scientific">Catenaria anguillulae PL171</name>
    <dbReference type="NCBI Taxonomy" id="765915"/>
    <lineage>
        <taxon>Eukaryota</taxon>
        <taxon>Fungi</taxon>
        <taxon>Fungi incertae sedis</taxon>
        <taxon>Blastocladiomycota</taxon>
        <taxon>Blastocladiomycetes</taxon>
        <taxon>Blastocladiales</taxon>
        <taxon>Catenariaceae</taxon>
        <taxon>Catenaria</taxon>
    </lineage>
</organism>
<protein>
    <submittedName>
        <fullName evidence="2">Uncharacterized protein</fullName>
    </submittedName>
</protein>
<feature type="compositionally biased region" description="Low complexity" evidence="1">
    <location>
        <begin position="406"/>
        <end position="421"/>
    </location>
</feature>
<feature type="compositionally biased region" description="Low complexity" evidence="1">
    <location>
        <begin position="776"/>
        <end position="797"/>
    </location>
</feature>
<feature type="compositionally biased region" description="Polar residues" evidence="1">
    <location>
        <begin position="317"/>
        <end position="350"/>
    </location>
</feature>
<feature type="compositionally biased region" description="Polar residues" evidence="1">
    <location>
        <begin position="2515"/>
        <end position="2525"/>
    </location>
</feature>
<feature type="compositionally biased region" description="Low complexity" evidence="1">
    <location>
        <begin position="2770"/>
        <end position="2785"/>
    </location>
</feature>
<feature type="compositionally biased region" description="Basic and acidic residues" evidence="1">
    <location>
        <begin position="1824"/>
        <end position="1836"/>
    </location>
</feature>
<feature type="compositionally biased region" description="Polar residues" evidence="1">
    <location>
        <begin position="816"/>
        <end position="836"/>
    </location>
</feature>
<feature type="region of interest" description="Disordered" evidence="1">
    <location>
        <begin position="2696"/>
        <end position="2787"/>
    </location>
</feature>